<dbReference type="Proteomes" id="UP000633365">
    <property type="component" value="Unassembled WGS sequence"/>
</dbReference>
<keyword evidence="2 3" id="KW-0408">Iron</keyword>
<feature type="active site" evidence="3">
    <location>
        <position position="131"/>
    </location>
</feature>
<dbReference type="Gene3D" id="3.90.45.10">
    <property type="entry name" value="Peptide deformylase"/>
    <property type="match status" value="1"/>
</dbReference>
<dbReference type="PIRSF" id="PIRSF004749">
    <property type="entry name" value="Pep_def"/>
    <property type="match status" value="1"/>
</dbReference>
<dbReference type="GO" id="GO:0042586">
    <property type="term" value="F:peptide deformylase activity"/>
    <property type="evidence" value="ECO:0007669"/>
    <property type="project" value="UniProtKB-UniRule"/>
</dbReference>
<feature type="binding site" evidence="3">
    <location>
        <position position="88"/>
    </location>
    <ligand>
        <name>Fe cation</name>
        <dbReference type="ChEBI" id="CHEBI:24875"/>
    </ligand>
</feature>
<dbReference type="AlphaFoldDB" id="A0A934TYN9"/>
<dbReference type="EMBL" id="JAEQMG010000041">
    <property type="protein sequence ID" value="MBK6087761.1"/>
    <property type="molecule type" value="Genomic_DNA"/>
</dbReference>
<protein>
    <recommendedName>
        <fullName evidence="3">Peptide deformylase</fullName>
        <shortName evidence="3">PDF</shortName>
        <ecNumber evidence="3">3.5.1.88</ecNumber>
    </recommendedName>
    <alternativeName>
        <fullName evidence="3">Polypeptide deformylase</fullName>
    </alternativeName>
</protein>
<feature type="binding site" evidence="3">
    <location>
        <position position="130"/>
    </location>
    <ligand>
        <name>Fe cation</name>
        <dbReference type="ChEBI" id="CHEBI:24875"/>
    </ligand>
</feature>
<sequence>MALRNIVKEGDPILTKKCRPVEKFNQRIWDLLDDMVETLADSGGVGLAAPQVGVMRRICVIDVGEGPIEFINPEIIESEGEQEVQEGCLSCPGEFGIIKRPAHVKARFQDRNGEFVELEGDDLLAQAMCHEFDHLDGIIFKSKVERMLTDEELREMREEEE</sequence>
<organism evidence="4 5">
    <name type="scientific">Ruminococcus difficilis</name>
    <dbReference type="NCBI Taxonomy" id="2763069"/>
    <lineage>
        <taxon>Bacteria</taxon>
        <taxon>Bacillati</taxon>
        <taxon>Bacillota</taxon>
        <taxon>Clostridia</taxon>
        <taxon>Eubacteriales</taxon>
        <taxon>Oscillospiraceae</taxon>
        <taxon>Ruminococcus</taxon>
    </lineage>
</organism>
<comment type="function">
    <text evidence="3">Removes the formyl group from the N-terminal Met of newly synthesized proteins. Requires at least a dipeptide for an efficient rate of reaction. N-terminal L-methionine is a prerequisite for activity but the enzyme has broad specificity at other positions.</text>
</comment>
<dbReference type="GO" id="GO:0046872">
    <property type="term" value="F:metal ion binding"/>
    <property type="evidence" value="ECO:0007669"/>
    <property type="project" value="UniProtKB-KW"/>
</dbReference>
<dbReference type="PANTHER" id="PTHR10458:SF22">
    <property type="entry name" value="PEPTIDE DEFORMYLASE"/>
    <property type="match status" value="1"/>
</dbReference>
<dbReference type="InterPro" id="IPR036821">
    <property type="entry name" value="Peptide_deformylase_sf"/>
</dbReference>
<dbReference type="CDD" id="cd00487">
    <property type="entry name" value="Pep_deformylase"/>
    <property type="match status" value="1"/>
</dbReference>
<dbReference type="RefSeq" id="WP_186833463.1">
    <property type="nucleotide sequence ID" value="NZ_JAEQMG010000041.1"/>
</dbReference>
<evidence type="ECO:0000313" key="4">
    <source>
        <dbReference type="EMBL" id="MBK6087761.1"/>
    </source>
</evidence>
<gene>
    <name evidence="3 4" type="primary">def</name>
    <name evidence="4" type="ORF">JKK62_03675</name>
</gene>
<dbReference type="Pfam" id="PF01327">
    <property type="entry name" value="Pep_deformylase"/>
    <property type="match status" value="1"/>
</dbReference>
<keyword evidence="3 4" id="KW-0378">Hydrolase</keyword>
<dbReference type="PANTHER" id="PTHR10458">
    <property type="entry name" value="PEPTIDE DEFORMYLASE"/>
    <property type="match status" value="1"/>
</dbReference>
<evidence type="ECO:0000256" key="2">
    <source>
        <dbReference type="ARBA" id="ARBA00023004"/>
    </source>
</evidence>
<feature type="binding site" evidence="3">
    <location>
        <position position="134"/>
    </location>
    <ligand>
        <name>Fe cation</name>
        <dbReference type="ChEBI" id="CHEBI:24875"/>
    </ligand>
</feature>
<dbReference type="SUPFAM" id="SSF56420">
    <property type="entry name" value="Peptide deformylase"/>
    <property type="match status" value="1"/>
</dbReference>
<proteinExistence type="inferred from homology"/>
<dbReference type="PRINTS" id="PR01576">
    <property type="entry name" value="PDEFORMYLASE"/>
</dbReference>
<comment type="caution">
    <text evidence="4">The sequence shown here is derived from an EMBL/GenBank/DDBJ whole genome shotgun (WGS) entry which is preliminary data.</text>
</comment>
<keyword evidence="5" id="KW-1185">Reference proteome</keyword>
<dbReference type="GO" id="GO:0006412">
    <property type="term" value="P:translation"/>
    <property type="evidence" value="ECO:0007669"/>
    <property type="project" value="UniProtKB-UniRule"/>
</dbReference>
<dbReference type="EC" id="3.5.1.88" evidence="3"/>
<dbReference type="NCBIfam" id="NF001159">
    <property type="entry name" value="PRK00150.1-3"/>
    <property type="match status" value="1"/>
</dbReference>
<keyword evidence="3" id="KW-0479">Metal-binding</keyword>
<comment type="cofactor">
    <cofactor evidence="3">
        <name>Fe(2+)</name>
        <dbReference type="ChEBI" id="CHEBI:29033"/>
    </cofactor>
    <text evidence="3">Binds 1 Fe(2+) ion.</text>
</comment>
<dbReference type="NCBIfam" id="TIGR00079">
    <property type="entry name" value="pept_deformyl"/>
    <property type="match status" value="1"/>
</dbReference>
<comment type="catalytic activity">
    <reaction evidence="3">
        <text>N-terminal N-formyl-L-methionyl-[peptide] + H2O = N-terminal L-methionyl-[peptide] + formate</text>
        <dbReference type="Rhea" id="RHEA:24420"/>
        <dbReference type="Rhea" id="RHEA-COMP:10639"/>
        <dbReference type="Rhea" id="RHEA-COMP:10640"/>
        <dbReference type="ChEBI" id="CHEBI:15377"/>
        <dbReference type="ChEBI" id="CHEBI:15740"/>
        <dbReference type="ChEBI" id="CHEBI:49298"/>
        <dbReference type="ChEBI" id="CHEBI:64731"/>
        <dbReference type="EC" id="3.5.1.88"/>
    </reaction>
</comment>
<evidence type="ECO:0000256" key="1">
    <source>
        <dbReference type="ARBA" id="ARBA00010759"/>
    </source>
</evidence>
<reference evidence="4" key="1">
    <citation type="submission" date="2021-01" db="EMBL/GenBank/DDBJ databases">
        <title>Genome public.</title>
        <authorList>
            <person name="Liu C."/>
            <person name="Sun Q."/>
        </authorList>
    </citation>
    <scope>NUCLEOTIDE SEQUENCE</scope>
    <source>
        <strain evidence="4">M6</strain>
    </source>
</reference>
<evidence type="ECO:0000256" key="3">
    <source>
        <dbReference type="HAMAP-Rule" id="MF_00163"/>
    </source>
</evidence>
<dbReference type="HAMAP" id="MF_00163">
    <property type="entry name" value="Pep_deformylase"/>
    <property type="match status" value="1"/>
</dbReference>
<evidence type="ECO:0000313" key="5">
    <source>
        <dbReference type="Proteomes" id="UP000633365"/>
    </source>
</evidence>
<keyword evidence="3" id="KW-0648">Protein biosynthesis</keyword>
<accession>A0A934TYN9</accession>
<name>A0A934TYN9_9FIRM</name>
<dbReference type="InterPro" id="IPR023635">
    <property type="entry name" value="Peptide_deformylase"/>
</dbReference>
<comment type="similarity">
    <text evidence="1 3">Belongs to the polypeptide deformylase family.</text>
</comment>